<dbReference type="Pfam" id="PF13671">
    <property type="entry name" value="AAA_33"/>
    <property type="match status" value="1"/>
</dbReference>
<dbReference type="Pfam" id="PF00149">
    <property type="entry name" value="Metallophos"/>
    <property type="match status" value="1"/>
</dbReference>
<accession>A0ABW5P2P5</accession>
<evidence type="ECO:0000313" key="2">
    <source>
        <dbReference type="EMBL" id="MFD2609420.1"/>
    </source>
</evidence>
<dbReference type="CDD" id="cd07423">
    <property type="entry name" value="MPP_Prp_like"/>
    <property type="match status" value="1"/>
</dbReference>
<dbReference type="Proteomes" id="UP001597475">
    <property type="component" value="Unassembled WGS sequence"/>
</dbReference>
<organism evidence="2 3">
    <name type="scientific">Deinococcus taklimakanensis</name>
    <dbReference type="NCBI Taxonomy" id="536443"/>
    <lineage>
        <taxon>Bacteria</taxon>
        <taxon>Thermotogati</taxon>
        <taxon>Deinococcota</taxon>
        <taxon>Deinococci</taxon>
        <taxon>Deinococcales</taxon>
        <taxon>Deinococcaceae</taxon>
        <taxon>Deinococcus</taxon>
    </lineage>
</organism>
<dbReference type="Gene3D" id="3.40.50.300">
    <property type="entry name" value="P-loop containing nucleotide triphosphate hydrolases"/>
    <property type="match status" value="1"/>
</dbReference>
<reference evidence="3" key="1">
    <citation type="journal article" date="2019" name="Int. J. Syst. Evol. Microbiol.">
        <title>The Global Catalogue of Microorganisms (GCM) 10K type strain sequencing project: providing services to taxonomists for standard genome sequencing and annotation.</title>
        <authorList>
            <consortium name="The Broad Institute Genomics Platform"/>
            <consortium name="The Broad Institute Genome Sequencing Center for Infectious Disease"/>
            <person name="Wu L."/>
            <person name="Ma J."/>
        </authorList>
    </citation>
    <scope>NUCLEOTIDE SEQUENCE [LARGE SCALE GENOMIC DNA]</scope>
    <source>
        <strain evidence="3">KCTC 33842</strain>
    </source>
</reference>
<dbReference type="SUPFAM" id="SSF52540">
    <property type="entry name" value="P-loop containing nucleoside triphosphate hydrolases"/>
    <property type="match status" value="1"/>
</dbReference>
<name>A0ABW5P2P5_9DEIO</name>
<evidence type="ECO:0000259" key="1">
    <source>
        <dbReference type="Pfam" id="PF00149"/>
    </source>
</evidence>
<gene>
    <name evidence="2" type="ORF">ACFSR9_08230</name>
</gene>
<proteinExistence type="predicted"/>
<dbReference type="PANTHER" id="PTHR42850:SF7">
    <property type="entry name" value="BIS(5'-NUCLEOSYL)-TETRAPHOSPHATASE PRPE [ASYMMETRICAL]"/>
    <property type="match status" value="1"/>
</dbReference>
<dbReference type="Gene3D" id="3.60.21.10">
    <property type="match status" value="1"/>
</dbReference>
<dbReference type="EMBL" id="JBHUMK010000036">
    <property type="protein sequence ID" value="MFD2609420.1"/>
    <property type="molecule type" value="Genomic_DNA"/>
</dbReference>
<dbReference type="InterPro" id="IPR041780">
    <property type="entry name" value="MPP_PrpE-like"/>
</dbReference>
<dbReference type="SUPFAM" id="SSF56300">
    <property type="entry name" value="Metallo-dependent phosphatases"/>
    <property type="match status" value="1"/>
</dbReference>
<evidence type="ECO:0000313" key="3">
    <source>
        <dbReference type="Proteomes" id="UP001597475"/>
    </source>
</evidence>
<keyword evidence="3" id="KW-1185">Reference proteome</keyword>
<dbReference type="PANTHER" id="PTHR42850">
    <property type="entry name" value="METALLOPHOSPHOESTERASE"/>
    <property type="match status" value="1"/>
</dbReference>
<comment type="caution">
    <text evidence="2">The sequence shown here is derived from an EMBL/GenBank/DDBJ whole genome shotgun (WGS) entry which is preliminary data.</text>
</comment>
<dbReference type="RefSeq" id="WP_386844775.1">
    <property type="nucleotide sequence ID" value="NZ_JBHUMK010000036.1"/>
</dbReference>
<dbReference type="InterPro" id="IPR029052">
    <property type="entry name" value="Metallo-depent_PP-like"/>
</dbReference>
<dbReference type="InterPro" id="IPR004843">
    <property type="entry name" value="Calcineurin-like_PHP"/>
</dbReference>
<dbReference type="InterPro" id="IPR050126">
    <property type="entry name" value="Ap4A_hydrolase"/>
</dbReference>
<protein>
    <submittedName>
        <fullName evidence="2">Metallophosphoesterase</fullName>
    </submittedName>
</protein>
<dbReference type="InterPro" id="IPR027417">
    <property type="entry name" value="P-loop_NTPase"/>
</dbReference>
<feature type="domain" description="Calcineurin-like phosphoesterase" evidence="1">
    <location>
        <begin position="157"/>
        <end position="345"/>
    </location>
</feature>
<sequence length="397" mass="42631">MPALPLPDPALIAVIGAASAGKSTFMARHFAPDELFTSADLEAVSARLRSGQRAVVEATAVRPDERRALVALARAHDLPAVAVVLDLPRPLLEARQAARGLDAGAVLAQVAELRRTSGALRQEGFRQAQVLRSPQEVGAVQVRRVPLAPDRSDLRGPFDFIGDVHGCLPELRELLSRLGYDPSGEGVTPPPGRTAVFLGDLTDRGPDSAGVLRLVMEMVRRGAALCVAGNHDEKLRRALEGRSVNPDHGLEATLEALGEAGVAFRRDILAFLTGLPDHLVLDGGRVVAAHAGLPERYHGRLGGRVRSFTLYGDVSGQTDEFGLPVRRDWAADYQGRALVVYGHTPHTAPRWLNHTVNIDTGCAFGGALTALRYPEREQVSVPARAQYAAPRRPLDQP</sequence>